<feature type="compositionally biased region" description="Acidic residues" evidence="1">
    <location>
        <begin position="11"/>
        <end position="26"/>
    </location>
</feature>
<dbReference type="OrthoDB" id="10261753at2759"/>
<evidence type="ECO:0000256" key="1">
    <source>
        <dbReference type="SAM" id="MobiDB-lite"/>
    </source>
</evidence>
<dbReference type="InterPro" id="IPR038511">
    <property type="entry name" value="TAP42/TAP46-like_sf"/>
</dbReference>
<gene>
    <name evidence="2" type="ORF">AYI69_g6235</name>
</gene>
<dbReference type="InterPro" id="IPR007304">
    <property type="entry name" value="TAP46-like"/>
</dbReference>
<comment type="caution">
    <text evidence="2">The sequence shown here is derived from an EMBL/GenBank/DDBJ whole genome shotgun (WGS) entry which is preliminary data.</text>
</comment>
<protein>
    <submittedName>
        <fullName evidence="2">Uncharacterized protein</fullName>
    </submittedName>
</protein>
<proteinExistence type="predicted"/>
<dbReference type="Proteomes" id="UP000187429">
    <property type="component" value="Unassembled WGS sequence"/>
</dbReference>
<name>A0A1R1Y0G3_9FUNG</name>
<dbReference type="GO" id="GO:0009966">
    <property type="term" value="P:regulation of signal transduction"/>
    <property type="evidence" value="ECO:0007669"/>
    <property type="project" value="InterPro"/>
</dbReference>
<evidence type="ECO:0000313" key="3">
    <source>
        <dbReference type="Proteomes" id="UP000187429"/>
    </source>
</evidence>
<dbReference type="GO" id="GO:0005829">
    <property type="term" value="C:cytosol"/>
    <property type="evidence" value="ECO:0007669"/>
    <property type="project" value="TreeGrafter"/>
</dbReference>
<feature type="region of interest" description="Disordered" evidence="1">
    <location>
        <begin position="1"/>
        <end position="26"/>
    </location>
</feature>
<accession>A0A1R1Y0G3</accession>
<dbReference type="Pfam" id="PF04177">
    <property type="entry name" value="TAP42"/>
    <property type="match status" value="1"/>
</dbReference>
<keyword evidence="3" id="KW-1185">Reference proteome</keyword>
<dbReference type="Gene3D" id="1.25.40.540">
    <property type="entry name" value="TAP42-like family"/>
    <property type="match status" value="1"/>
</dbReference>
<evidence type="ECO:0000313" key="2">
    <source>
        <dbReference type="EMBL" id="OMJ20388.1"/>
    </source>
</evidence>
<feature type="region of interest" description="Disordered" evidence="1">
    <location>
        <begin position="66"/>
        <end position="86"/>
    </location>
</feature>
<dbReference type="AlphaFoldDB" id="A0A1R1Y0G3"/>
<dbReference type="PANTHER" id="PTHR10933:SF9">
    <property type="entry name" value="IMMUNOGLOBULIN-BINDING PROTEIN 1"/>
    <property type="match status" value="1"/>
</dbReference>
<organism evidence="2 3">
    <name type="scientific">Smittium culicis</name>
    <dbReference type="NCBI Taxonomy" id="133412"/>
    <lineage>
        <taxon>Eukaryota</taxon>
        <taxon>Fungi</taxon>
        <taxon>Fungi incertae sedis</taxon>
        <taxon>Zoopagomycota</taxon>
        <taxon>Kickxellomycotina</taxon>
        <taxon>Harpellomycetes</taxon>
        <taxon>Harpellales</taxon>
        <taxon>Legeriomycetaceae</taxon>
        <taxon>Smittium</taxon>
    </lineage>
</organism>
<sequence length="210" mass="23340">MEVDGIPSNVEELEQESSDEEEEEESLRELMILILKTNLNEAIESIISLSSEIKLLDQFSKLKGISSTSENNNSHASKVNSDNRINSSNKEVDWKLDGGEYSSTAPNSSKKLVDKNGKPLQTFVITNSKQQILNSTFRPGHSLPTMTVDQFVDQELARGNFLSGGTEEPVPEEISDNDYEAIDAETVKKREWDLFVEQNPKGSGNTSNRG</sequence>
<dbReference type="EMBL" id="LSSM01002769">
    <property type="protein sequence ID" value="OMJ20388.1"/>
    <property type="molecule type" value="Genomic_DNA"/>
</dbReference>
<dbReference type="GO" id="GO:0051721">
    <property type="term" value="F:protein phosphatase 2A binding"/>
    <property type="evidence" value="ECO:0007669"/>
    <property type="project" value="TreeGrafter"/>
</dbReference>
<dbReference type="GO" id="GO:0035303">
    <property type="term" value="P:regulation of dephosphorylation"/>
    <property type="evidence" value="ECO:0007669"/>
    <property type="project" value="TreeGrafter"/>
</dbReference>
<dbReference type="PANTHER" id="PTHR10933">
    <property type="entry name" value="IMMUNOGLOBULIN-BINDING PROTEIN 1"/>
    <property type="match status" value="1"/>
</dbReference>
<reference evidence="3" key="1">
    <citation type="submission" date="2017-01" db="EMBL/GenBank/DDBJ databases">
        <authorList>
            <person name="Wang Y."/>
            <person name="White M."/>
            <person name="Kvist S."/>
            <person name="Moncalvo J.-M."/>
        </authorList>
    </citation>
    <scope>NUCLEOTIDE SEQUENCE [LARGE SCALE GENOMIC DNA]</scope>
    <source>
        <strain evidence="3">ID-206-W2</strain>
    </source>
</reference>